<evidence type="ECO:0000256" key="3">
    <source>
        <dbReference type="ARBA" id="ARBA00022553"/>
    </source>
</evidence>
<evidence type="ECO:0000256" key="2">
    <source>
        <dbReference type="ARBA" id="ARBA00010231"/>
    </source>
</evidence>
<protein>
    <submittedName>
        <fullName evidence="12">Phosphoglucosamine mutase</fullName>
        <ecNumber evidence="12">5.4.2.10</ecNumber>
    </submittedName>
</protein>
<dbReference type="GO" id="GO:0006048">
    <property type="term" value="P:UDP-N-acetylglucosamine biosynthetic process"/>
    <property type="evidence" value="ECO:0007669"/>
    <property type="project" value="TreeGrafter"/>
</dbReference>
<reference evidence="12" key="1">
    <citation type="journal article" date="2020" name="mSystems">
        <title>Genome- and Community-Level Interaction Insights into Carbon Utilization and Element Cycling Functions of Hydrothermarchaeota in Hydrothermal Sediment.</title>
        <authorList>
            <person name="Zhou Z."/>
            <person name="Liu Y."/>
            <person name="Xu W."/>
            <person name="Pan J."/>
            <person name="Luo Z.H."/>
            <person name="Li M."/>
        </authorList>
    </citation>
    <scope>NUCLEOTIDE SEQUENCE [LARGE SCALE GENOMIC DNA]</scope>
    <source>
        <strain evidence="12">HyVt-102</strain>
    </source>
</reference>
<dbReference type="InterPro" id="IPR016066">
    <property type="entry name" value="A-D-PHexomutase_CS"/>
</dbReference>
<feature type="domain" description="Alpha-D-phosphohexomutase alpha/beta/alpha" evidence="11">
    <location>
        <begin position="259"/>
        <end position="362"/>
    </location>
</feature>
<dbReference type="Proteomes" id="UP000885847">
    <property type="component" value="Unassembled WGS sequence"/>
</dbReference>
<gene>
    <name evidence="12" type="primary">glmM</name>
    <name evidence="12" type="ORF">ENF18_04445</name>
</gene>
<dbReference type="NCBIfam" id="TIGR03990">
    <property type="entry name" value="Arch_GlmM"/>
    <property type="match status" value="1"/>
</dbReference>
<dbReference type="PROSITE" id="PS00710">
    <property type="entry name" value="PGM_PMM"/>
    <property type="match status" value="1"/>
</dbReference>
<dbReference type="GO" id="GO:0005975">
    <property type="term" value="P:carbohydrate metabolic process"/>
    <property type="evidence" value="ECO:0007669"/>
    <property type="project" value="InterPro"/>
</dbReference>
<dbReference type="SUPFAM" id="SSF53738">
    <property type="entry name" value="Phosphoglucomutase, first 3 domains"/>
    <property type="match status" value="3"/>
</dbReference>
<evidence type="ECO:0000256" key="5">
    <source>
        <dbReference type="ARBA" id="ARBA00022842"/>
    </source>
</evidence>
<dbReference type="Pfam" id="PF00408">
    <property type="entry name" value="PGM_PMM_IV"/>
    <property type="match status" value="1"/>
</dbReference>
<feature type="domain" description="Alpha-D-phosphohexomutase C-terminal" evidence="8">
    <location>
        <begin position="388"/>
        <end position="440"/>
    </location>
</feature>
<evidence type="ECO:0000259" key="8">
    <source>
        <dbReference type="Pfam" id="PF00408"/>
    </source>
</evidence>
<dbReference type="InterPro" id="IPR005844">
    <property type="entry name" value="A-D-PHexomutase_a/b/a-I"/>
</dbReference>
<keyword evidence="5 7" id="KW-0460">Magnesium</keyword>
<evidence type="ECO:0000259" key="9">
    <source>
        <dbReference type="Pfam" id="PF02878"/>
    </source>
</evidence>
<comment type="similarity">
    <text evidence="2 7">Belongs to the phosphohexose mutase family.</text>
</comment>
<feature type="domain" description="Alpha-D-phosphohexomutase alpha/beta/alpha" evidence="9">
    <location>
        <begin position="6"/>
        <end position="127"/>
    </location>
</feature>
<dbReference type="PANTHER" id="PTHR42946:SF1">
    <property type="entry name" value="PHOSPHOGLUCOMUTASE (ALPHA-D-GLUCOSE-1,6-BISPHOSPHATE-DEPENDENT)"/>
    <property type="match status" value="1"/>
</dbReference>
<dbReference type="Pfam" id="PF02879">
    <property type="entry name" value="PGM_PMM_II"/>
    <property type="match status" value="1"/>
</dbReference>
<proteinExistence type="inferred from homology"/>
<evidence type="ECO:0000259" key="11">
    <source>
        <dbReference type="Pfam" id="PF02880"/>
    </source>
</evidence>
<dbReference type="SUPFAM" id="SSF55957">
    <property type="entry name" value="Phosphoglucomutase, C-terminal domain"/>
    <property type="match status" value="1"/>
</dbReference>
<dbReference type="EC" id="5.4.2.10" evidence="12"/>
<dbReference type="AlphaFoldDB" id="A0A7C0ZHH6"/>
<dbReference type="InterPro" id="IPR005846">
    <property type="entry name" value="A-D-PHexomutase_a/b/a-III"/>
</dbReference>
<sequence length="445" mass="49308">MIIKSVSGIRGIVGTEFTPEYVTRYSAAFGIFSGRGRVVIGRDSRRSGEMLRDAAVAGLLSVGCEVIDLGIVPTPTVLYNVKSLGADGGMVITASHNPAEWNALKLVNKEGIFLSGDEGRKLEEIMDGEIGRVDWRNIKDVIEDNKGVERHVNGVLGVENILVDEIRRSGLRVALDCVNGAAFSAYPDFLRFLGCDVVEVFCEATGDFRRNPEPRPENLSALEHMVRDTGADVGFATDADGDRLSVVSEEGVAIGEEYTITMAMDYWFSRVRGVGVVNYSTTSMVDFVAKKHNTRVFRAKVGEANVVQRMKEVEAIIGGEGNGGVILPDVHYTRDAMVGMALILSLLAHEKKKVSELVNAYPSLYIMKEVKRFDSLEEREKFYQDLLDTFKNKEGVDYNDGIKIFFEEGWLHIRKSGTEPIIRFIAEGEDREWVEDIVNKYAGGR</sequence>
<organism evidence="12">
    <name type="scientific">candidate division WOR-3 bacterium</name>
    <dbReference type="NCBI Taxonomy" id="2052148"/>
    <lineage>
        <taxon>Bacteria</taxon>
        <taxon>Bacteria division WOR-3</taxon>
    </lineage>
</organism>
<evidence type="ECO:0000256" key="4">
    <source>
        <dbReference type="ARBA" id="ARBA00022723"/>
    </source>
</evidence>
<feature type="domain" description="Alpha-D-phosphohexomutase alpha/beta/alpha" evidence="10">
    <location>
        <begin position="163"/>
        <end position="251"/>
    </location>
</feature>
<evidence type="ECO:0000259" key="10">
    <source>
        <dbReference type="Pfam" id="PF02879"/>
    </source>
</evidence>
<dbReference type="Pfam" id="PF02880">
    <property type="entry name" value="PGM_PMM_III"/>
    <property type="match status" value="1"/>
</dbReference>
<dbReference type="GO" id="GO:0009252">
    <property type="term" value="P:peptidoglycan biosynthetic process"/>
    <property type="evidence" value="ECO:0007669"/>
    <property type="project" value="TreeGrafter"/>
</dbReference>
<dbReference type="FunFam" id="3.40.120.10:FF:000001">
    <property type="entry name" value="Phosphoglucosamine mutase"/>
    <property type="match status" value="1"/>
</dbReference>
<dbReference type="Gene3D" id="3.30.310.50">
    <property type="entry name" value="Alpha-D-phosphohexomutase, C-terminal domain"/>
    <property type="match status" value="1"/>
</dbReference>
<keyword evidence="4 7" id="KW-0479">Metal-binding</keyword>
<dbReference type="GO" id="GO:0008966">
    <property type="term" value="F:phosphoglucosamine mutase activity"/>
    <property type="evidence" value="ECO:0007669"/>
    <property type="project" value="UniProtKB-EC"/>
</dbReference>
<dbReference type="GO" id="GO:0000287">
    <property type="term" value="F:magnesium ion binding"/>
    <property type="evidence" value="ECO:0007669"/>
    <property type="project" value="InterPro"/>
</dbReference>
<comment type="cofactor">
    <cofactor evidence="1">
        <name>Mg(2+)</name>
        <dbReference type="ChEBI" id="CHEBI:18420"/>
    </cofactor>
</comment>
<dbReference type="Gene3D" id="3.40.120.10">
    <property type="entry name" value="Alpha-D-Glucose-1,6-Bisphosphate, subunit A, domain 3"/>
    <property type="match status" value="3"/>
</dbReference>
<keyword evidence="6 12" id="KW-0413">Isomerase</keyword>
<evidence type="ECO:0000256" key="6">
    <source>
        <dbReference type="ARBA" id="ARBA00023235"/>
    </source>
</evidence>
<accession>A0A7C0ZHH6</accession>
<keyword evidence="3" id="KW-0597">Phosphoprotein</keyword>
<comment type="caution">
    <text evidence="12">The sequence shown here is derived from an EMBL/GenBank/DDBJ whole genome shotgun (WGS) entry which is preliminary data.</text>
</comment>
<dbReference type="InterPro" id="IPR005841">
    <property type="entry name" value="Alpha-D-phosphohexomutase_SF"/>
</dbReference>
<dbReference type="InterPro" id="IPR024086">
    <property type="entry name" value="GlmM_arc-type"/>
</dbReference>
<dbReference type="PRINTS" id="PR00509">
    <property type="entry name" value="PGMPMM"/>
</dbReference>
<dbReference type="InterPro" id="IPR016055">
    <property type="entry name" value="A-D-PHexomutase_a/b/a-I/II/III"/>
</dbReference>
<dbReference type="InterPro" id="IPR005845">
    <property type="entry name" value="A-D-PHexomutase_a/b/a-II"/>
</dbReference>
<evidence type="ECO:0000256" key="1">
    <source>
        <dbReference type="ARBA" id="ARBA00001946"/>
    </source>
</evidence>
<dbReference type="PANTHER" id="PTHR42946">
    <property type="entry name" value="PHOSPHOHEXOSE MUTASE"/>
    <property type="match status" value="1"/>
</dbReference>
<evidence type="ECO:0000256" key="7">
    <source>
        <dbReference type="RuleBase" id="RU004326"/>
    </source>
</evidence>
<dbReference type="InterPro" id="IPR036900">
    <property type="entry name" value="A-D-PHexomutase_C_sf"/>
</dbReference>
<dbReference type="InterPro" id="IPR050060">
    <property type="entry name" value="Phosphoglucosamine_mutase"/>
</dbReference>
<dbReference type="InterPro" id="IPR005843">
    <property type="entry name" value="A-D-PHexomutase_C"/>
</dbReference>
<dbReference type="Pfam" id="PF02878">
    <property type="entry name" value="PGM_PMM_I"/>
    <property type="match status" value="1"/>
</dbReference>
<dbReference type="EMBL" id="DQWE01000213">
    <property type="protein sequence ID" value="HDI83023.1"/>
    <property type="molecule type" value="Genomic_DNA"/>
</dbReference>
<dbReference type="GO" id="GO:0004615">
    <property type="term" value="F:phosphomannomutase activity"/>
    <property type="evidence" value="ECO:0007669"/>
    <property type="project" value="TreeGrafter"/>
</dbReference>
<name>A0A7C0ZHH6_UNCW3</name>
<dbReference type="GO" id="GO:0005829">
    <property type="term" value="C:cytosol"/>
    <property type="evidence" value="ECO:0007669"/>
    <property type="project" value="TreeGrafter"/>
</dbReference>
<evidence type="ECO:0000313" key="12">
    <source>
        <dbReference type="EMBL" id="HDI83023.1"/>
    </source>
</evidence>